<accession>A0A3S1AB51</accession>
<protein>
    <submittedName>
        <fullName evidence="1">Uncharacterized protein</fullName>
    </submittedName>
</protein>
<gene>
    <name evidence="1" type="ORF">DSM107003_18680</name>
</gene>
<comment type="caution">
    <text evidence="1">The sequence shown here is derived from an EMBL/GenBank/DDBJ whole genome shotgun (WGS) entry which is preliminary data.</text>
</comment>
<sequence length="343" mass="38213">MAQQLEINSKLLKLNKSQIATWKDCLPDKSGLIPLQPCPATSRSGWRVTMTGQGENWVYYVTNNGFITLDAIASLNKTILSNLSTQLLVQPNKLRILAAQLTKGVAPCPVNATCKAKPTVGWRILVEGTEKPFFLGLDGKELNYGTVSRFLPQETAQMPRNLGERVLQDVLSRQNMLTPNLRVESIKAIKWNWCRGTGTGPTRPEMGNCPDVEQAGWQMSVINQSDRYIYYIPKTATSDSNFIPLPDGMQSLPTSVVTAIQKDAAKRAKVPENMINLHWTTPKFFDHCLNIDNQKLHCRQSIQAGWQVKAVGGKVPSAAWIYNVNLGGNDIRFLQSSTWYPVP</sequence>
<organism evidence="1 2">
    <name type="scientific">Trichormus variabilis SAG 1403-4b</name>
    <dbReference type="NCBI Taxonomy" id="447716"/>
    <lineage>
        <taxon>Bacteria</taxon>
        <taxon>Bacillati</taxon>
        <taxon>Cyanobacteriota</taxon>
        <taxon>Cyanophyceae</taxon>
        <taxon>Nostocales</taxon>
        <taxon>Nostocaceae</taxon>
        <taxon>Trichormus</taxon>
    </lineage>
</organism>
<reference evidence="1 2" key="1">
    <citation type="journal article" date="2019" name="Genome Biol. Evol.">
        <title>Day and night: Metabolic profiles and evolutionary relationships of six axenic non-marine cyanobacteria.</title>
        <authorList>
            <person name="Will S.E."/>
            <person name="Henke P."/>
            <person name="Boedeker C."/>
            <person name="Huang S."/>
            <person name="Brinkmann H."/>
            <person name="Rohde M."/>
            <person name="Jarek M."/>
            <person name="Friedl T."/>
            <person name="Seufert S."/>
            <person name="Schumacher M."/>
            <person name="Overmann J."/>
            <person name="Neumann-Schaal M."/>
            <person name="Petersen J."/>
        </authorList>
    </citation>
    <scope>NUCLEOTIDE SEQUENCE [LARGE SCALE GENOMIC DNA]</scope>
    <source>
        <strain evidence="1 2">SAG 1403-4b</strain>
    </source>
</reference>
<keyword evidence="2" id="KW-1185">Reference proteome</keyword>
<dbReference type="Proteomes" id="UP000276103">
    <property type="component" value="Unassembled WGS sequence"/>
</dbReference>
<dbReference type="EMBL" id="RSCM01000005">
    <property type="protein sequence ID" value="RUS97127.1"/>
    <property type="molecule type" value="Genomic_DNA"/>
</dbReference>
<evidence type="ECO:0000313" key="1">
    <source>
        <dbReference type="EMBL" id="RUS97127.1"/>
    </source>
</evidence>
<evidence type="ECO:0000313" key="2">
    <source>
        <dbReference type="Proteomes" id="UP000276103"/>
    </source>
</evidence>
<dbReference type="AlphaFoldDB" id="A0A3S1AB51"/>
<proteinExistence type="predicted"/>
<name>A0A3S1AB51_ANAVA</name>